<dbReference type="EMBL" id="NMUH01002845">
    <property type="protein sequence ID" value="MQM02376.1"/>
    <property type="molecule type" value="Genomic_DNA"/>
</dbReference>
<dbReference type="AlphaFoldDB" id="A0A843W2X1"/>
<comment type="caution">
    <text evidence="1">The sequence shown here is derived from an EMBL/GenBank/DDBJ whole genome shotgun (WGS) entry which is preliminary data.</text>
</comment>
<reference evidence="1" key="1">
    <citation type="submission" date="2017-07" db="EMBL/GenBank/DDBJ databases">
        <title>Taro Niue Genome Assembly and Annotation.</title>
        <authorList>
            <person name="Atibalentja N."/>
            <person name="Keating K."/>
            <person name="Fields C.J."/>
        </authorList>
    </citation>
    <scope>NUCLEOTIDE SEQUENCE</scope>
    <source>
        <strain evidence="1">Niue_2</strain>
        <tissue evidence="1">Leaf</tissue>
    </source>
</reference>
<name>A0A843W2X1_COLES</name>
<proteinExistence type="predicted"/>
<dbReference type="OrthoDB" id="413361at2759"/>
<protein>
    <submittedName>
        <fullName evidence="1">Uncharacterized protein</fullName>
    </submittedName>
</protein>
<sequence length="72" mass="8484">MSQNNKAKSILCCSLSKKEFNRIFACKSAKEKWDKMRLTYEGTDKVPHWLYTPSKIFRKALFLFFSHASSFI</sequence>
<gene>
    <name evidence="1" type="ORF">Taro_035142</name>
</gene>
<organism evidence="1 2">
    <name type="scientific">Colocasia esculenta</name>
    <name type="common">Wild taro</name>
    <name type="synonym">Arum esculentum</name>
    <dbReference type="NCBI Taxonomy" id="4460"/>
    <lineage>
        <taxon>Eukaryota</taxon>
        <taxon>Viridiplantae</taxon>
        <taxon>Streptophyta</taxon>
        <taxon>Embryophyta</taxon>
        <taxon>Tracheophyta</taxon>
        <taxon>Spermatophyta</taxon>
        <taxon>Magnoliopsida</taxon>
        <taxon>Liliopsida</taxon>
        <taxon>Araceae</taxon>
        <taxon>Aroideae</taxon>
        <taxon>Colocasieae</taxon>
        <taxon>Colocasia</taxon>
    </lineage>
</organism>
<evidence type="ECO:0000313" key="1">
    <source>
        <dbReference type="EMBL" id="MQM02376.1"/>
    </source>
</evidence>
<evidence type="ECO:0000313" key="2">
    <source>
        <dbReference type="Proteomes" id="UP000652761"/>
    </source>
</evidence>
<dbReference type="PANTHER" id="PTHR34676:SF17">
    <property type="entry name" value="OS06G0684500 PROTEIN"/>
    <property type="match status" value="1"/>
</dbReference>
<dbReference type="Proteomes" id="UP000652761">
    <property type="component" value="Unassembled WGS sequence"/>
</dbReference>
<keyword evidence="2" id="KW-1185">Reference proteome</keyword>
<accession>A0A843W2X1</accession>
<dbReference type="Pfam" id="PF14223">
    <property type="entry name" value="Retrotran_gag_2"/>
    <property type="match status" value="1"/>
</dbReference>
<dbReference type="PANTHER" id="PTHR34676">
    <property type="entry name" value="DUF4219 DOMAIN-CONTAINING PROTEIN-RELATED"/>
    <property type="match status" value="1"/>
</dbReference>